<keyword evidence="4" id="KW-1185">Reference proteome</keyword>
<reference evidence="1" key="1">
    <citation type="submission" date="2009-07" db="EMBL/GenBank/DDBJ databases">
        <authorList>
            <person name="Koepke M."/>
            <person name="Hujer S."/>
            <person name="Held C."/>
            <person name="Wiezer A."/>
            <person name="Liesegang H."/>
            <person name="Ehrenreich A."/>
            <person name="Gottschalk G."/>
            <person name="Duerre P."/>
        </authorList>
    </citation>
    <scope>NUCLEOTIDE SEQUENCE</scope>
    <source>
        <strain evidence="1">DSM 13528</strain>
    </source>
</reference>
<reference evidence="2 4" key="3">
    <citation type="journal article" date="2016" name="Biotechnol. Bioeng.">
        <title>Traits of selected Clostridium strains for syngas fermentation to ethanol.</title>
        <authorList>
            <person name="Martin M.E."/>
            <person name="Richter H."/>
            <person name="Saha S."/>
            <person name="Angenent L.T."/>
        </authorList>
    </citation>
    <scope>NUCLEOTIDE SEQUENCE [LARGE SCALE GENOMIC DNA]</scope>
    <source>
        <strain evidence="2 4">PETC</strain>
    </source>
</reference>
<evidence type="ECO:0000313" key="4">
    <source>
        <dbReference type="Proteomes" id="UP000077020"/>
    </source>
</evidence>
<reference evidence="1 3" key="2">
    <citation type="journal article" date="2010" name="Proc. Natl. Acad. Sci. U.S.A.">
        <title>Clostridium ljungdahlii represents a microbial production platform based on syngas.</title>
        <authorList>
            <person name="Kopke M."/>
            <person name="Held C."/>
            <person name="Hujer S."/>
            <person name="Liesegang H."/>
            <person name="Wiezer A."/>
            <person name="Wollherr A."/>
            <person name="Ehrenreich A."/>
            <person name="Liebl W."/>
            <person name="Gottschalk G."/>
            <person name="Durre P."/>
        </authorList>
    </citation>
    <scope>NUCLEOTIDE SEQUENCE [LARGE SCALE GENOMIC DNA]</scope>
    <source>
        <strain evidence="3">ATCC 55383 / DSM 13528 / PETC</strain>
        <strain evidence="1">DSM 13528</strain>
    </source>
</reference>
<gene>
    <name evidence="1" type="ordered locus">CLJU_c19160</name>
    <name evidence="2" type="ORF">WX45_03199</name>
</gene>
<dbReference type="Proteomes" id="UP000001656">
    <property type="component" value="Chromosome"/>
</dbReference>
<accession>D8GIQ3</accession>
<dbReference type="RefSeq" id="WP_013238570.1">
    <property type="nucleotide sequence ID" value="NC_014328.1"/>
</dbReference>
<dbReference type="InterPro" id="IPR015422">
    <property type="entry name" value="PyrdxlP-dep_Trfase_small"/>
</dbReference>
<dbReference type="PATRIC" id="fig|748727.19.peg.3256"/>
<dbReference type="STRING" id="748727.CLJU_c19160"/>
<evidence type="ECO:0000313" key="3">
    <source>
        <dbReference type="Proteomes" id="UP000001656"/>
    </source>
</evidence>
<dbReference type="AlphaFoldDB" id="D8GIQ3"/>
<protein>
    <submittedName>
        <fullName evidence="2">Cystathionine gamma-synthase</fullName>
    </submittedName>
</protein>
<organism evidence="1 3">
    <name type="scientific">Clostridium ljungdahlii (strain ATCC 55383 / DSM 13528 / PETC)</name>
    <dbReference type="NCBI Taxonomy" id="748727"/>
    <lineage>
        <taxon>Bacteria</taxon>
        <taxon>Bacillati</taxon>
        <taxon>Bacillota</taxon>
        <taxon>Clostridia</taxon>
        <taxon>Eubacteriales</taxon>
        <taxon>Clostridiaceae</taxon>
        <taxon>Clostridium</taxon>
    </lineage>
</organism>
<dbReference type="EMBL" id="LITS01000008">
    <property type="protein sequence ID" value="OAA87637.1"/>
    <property type="molecule type" value="Genomic_DNA"/>
</dbReference>
<evidence type="ECO:0000313" key="2">
    <source>
        <dbReference type="EMBL" id="OAA87637.1"/>
    </source>
</evidence>
<dbReference type="EMBL" id="CP001666">
    <property type="protein sequence ID" value="ADK14978.1"/>
    <property type="molecule type" value="Genomic_DNA"/>
</dbReference>
<evidence type="ECO:0000313" key="1">
    <source>
        <dbReference type="EMBL" id="ADK14978.1"/>
    </source>
</evidence>
<dbReference type="HOGENOM" id="CLU_2681078_0_0_9"/>
<dbReference type="KEGG" id="clj:CLJU_c19160"/>
<proteinExistence type="predicted"/>
<dbReference type="Gene3D" id="3.90.1150.10">
    <property type="entry name" value="Aspartate Aminotransferase, domain 1"/>
    <property type="match status" value="1"/>
</dbReference>
<name>D8GIQ3_CLOLD</name>
<sequence length="74" mass="8204">MTNYRMNTKCVQAGYRPGIGKTITNPALTVLDIEKFANTAHTHGVPAELIHISYDIEDKEDLISDISQALDCIK</sequence>
<dbReference type="OrthoDB" id="9780685at2"/>
<dbReference type="Proteomes" id="UP000077020">
    <property type="component" value="Unassembled WGS sequence"/>
</dbReference>